<dbReference type="Proteomes" id="UP001610335">
    <property type="component" value="Unassembled WGS sequence"/>
</dbReference>
<feature type="compositionally biased region" description="Basic and acidic residues" evidence="1">
    <location>
        <begin position="1570"/>
        <end position="1579"/>
    </location>
</feature>
<feature type="region of interest" description="Disordered" evidence="1">
    <location>
        <begin position="483"/>
        <end position="523"/>
    </location>
</feature>
<comment type="caution">
    <text evidence="3">The sequence shown here is derived from an EMBL/GenBank/DDBJ whole genome shotgun (WGS) entry which is preliminary data.</text>
</comment>
<dbReference type="Pfam" id="PF12783">
    <property type="entry name" value="Sec7-like_HUS"/>
    <property type="match status" value="1"/>
</dbReference>
<protein>
    <recommendedName>
        <fullName evidence="2">SEC7 domain-containing protein</fullName>
    </recommendedName>
</protein>
<evidence type="ECO:0000313" key="3">
    <source>
        <dbReference type="EMBL" id="KAL2829953.1"/>
    </source>
</evidence>
<feature type="compositionally biased region" description="Low complexity" evidence="1">
    <location>
        <begin position="1557"/>
        <end position="1568"/>
    </location>
</feature>
<dbReference type="InterPro" id="IPR016024">
    <property type="entry name" value="ARM-type_fold"/>
</dbReference>
<dbReference type="Gene3D" id="1.10.1000.11">
    <property type="entry name" value="Arf Nucleotide-binding Site Opener,domain 2"/>
    <property type="match status" value="1"/>
</dbReference>
<dbReference type="SUPFAM" id="SSF48371">
    <property type="entry name" value="ARM repeat"/>
    <property type="match status" value="1"/>
</dbReference>
<name>A0ABR4IQ99_9EURO</name>
<dbReference type="Pfam" id="PF01369">
    <property type="entry name" value="Sec7"/>
    <property type="match status" value="1"/>
</dbReference>
<dbReference type="PANTHER" id="PTHR10663:SF388">
    <property type="entry name" value="GOLGI-SPECIFIC BREFELDIN A-RESISTANCE GUANINE NUCLEOTIDE EXCHANGE FACTOR 1"/>
    <property type="match status" value="1"/>
</dbReference>
<dbReference type="PROSITE" id="PS50190">
    <property type="entry name" value="SEC7"/>
    <property type="match status" value="1"/>
</dbReference>
<proteinExistence type="predicted"/>
<feature type="compositionally biased region" description="Basic and acidic residues" evidence="1">
    <location>
        <begin position="504"/>
        <end position="523"/>
    </location>
</feature>
<dbReference type="InterPro" id="IPR035999">
    <property type="entry name" value="Sec7_dom_sf"/>
</dbReference>
<feature type="domain" description="SEC7" evidence="2">
    <location>
        <begin position="612"/>
        <end position="802"/>
    </location>
</feature>
<evidence type="ECO:0000313" key="4">
    <source>
        <dbReference type="Proteomes" id="UP001610335"/>
    </source>
</evidence>
<feature type="region of interest" description="Disordered" evidence="1">
    <location>
        <begin position="1524"/>
        <end position="1579"/>
    </location>
</feature>
<accession>A0ABR4IQ99</accession>
<dbReference type="Pfam" id="PF23325">
    <property type="entry name" value="TPR_28"/>
    <property type="match status" value="1"/>
</dbReference>
<dbReference type="CDD" id="cd00171">
    <property type="entry name" value="Sec7"/>
    <property type="match status" value="1"/>
</dbReference>
<feature type="region of interest" description="Disordered" evidence="1">
    <location>
        <begin position="52"/>
        <end position="80"/>
    </location>
</feature>
<reference evidence="3 4" key="1">
    <citation type="submission" date="2024-07" db="EMBL/GenBank/DDBJ databases">
        <title>Section-level genome sequencing and comparative genomics of Aspergillus sections Usti and Cavernicolus.</title>
        <authorList>
            <consortium name="Lawrence Berkeley National Laboratory"/>
            <person name="Nybo J.L."/>
            <person name="Vesth T.C."/>
            <person name="Theobald S."/>
            <person name="Frisvad J.C."/>
            <person name="Larsen T.O."/>
            <person name="Kjaerboelling I."/>
            <person name="Rothschild-Mancinelli K."/>
            <person name="Lyhne E.K."/>
            <person name="Kogle M.E."/>
            <person name="Barry K."/>
            <person name="Clum A."/>
            <person name="Na H."/>
            <person name="Ledsgaard L."/>
            <person name="Lin J."/>
            <person name="Lipzen A."/>
            <person name="Kuo A."/>
            <person name="Riley R."/>
            <person name="Mondo S."/>
            <person name="LaButti K."/>
            <person name="Haridas S."/>
            <person name="Pangalinan J."/>
            <person name="Salamov A.A."/>
            <person name="Simmons B.A."/>
            <person name="Magnuson J.K."/>
            <person name="Chen J."/>
            <person name="Drula E."/>
            <person name="Henrissat B."/>
            <person name="Wiebenga A."/>
            <person name="Lubbers R.J."/>
            <person name="Gomes A.C."/>
            <person name="Makela M.R."/>
            <person name="Stajich J."/>
            <person name="Grigoriev I.V."/>
            <person name="Mortensen U.H."/>
            <person name="De vries R.P."/>
            <person name="Baker S.E."/>
            <person name="Andersen M.R."/>
        </authorList>
    </citation>
    <scope>NUCLEOTIDE SEQUENCE [LARGE SCALE GENOMIC DNA]</scope>
    <source>
        <strain evidence="3 4">CBS 600.67</strain>
    </source>
</reference>
<dbReference type="SMART" id="SM00222">
    <property type="entry name" value="Sec7"/>
    <property type="match status" value="1"/>
</dbReference>
<dbReference type="InterPro" id="IPR032691">
    <property type="entry name" value="Mon2/Sec7/BIG1-like_HUS"/>
</dbReference>
<dbReference type="InterPro" id="IPR023394">
    <property type="entry name" value="Sec7_C_sf"/>
</dbReference>
<dbReference type="SUPFAM" id="SSF48425">
    <property type="entry name" value="Sec7 domain"/>
    <property type="match status" value="1"/>
</dbReference>
<keyword evidence="4" id="KW-1185">Reference proteome</keyword>
<dbReference type="Gene3D" id="1.10.220.20">
    <property type="match status" value="1"/>
</dbReference>
<evidence type="ECO:0000256" key="1">
    <source>
        <dbReference type="SAM" id="MobiDB-lite"/>
    </source>
</evidence>
<dbReference type="PANTHER" id="PTHR10663">
    <property type="entry name" value="GUANYL-NUCLEOTIDE EXCHANGE FACTOR"/>
    <property type="match status" value="1"/>
</dbReference>
<gene>
    <name evidence="3" type="ORF">BDW59DRAFT_28749</name>
</gene>
<organism evidence="3 4">
    <name type="scientific">Aspergillus cavernicola</name>
    <dbReference type="NCBI Taxonomy" id="176166"/>
    <lineage>
        <taxon>Eukaryota</taxon>
        <taxon>Fungi</taxon>
        <taxon>Dikarya</taxon>
        <taxon>Ascomycota</taxon>
        <taxon>Pezizomycotina</taxon>
        <taxon>Eurotiomycetes</taxon>
        <taxon>Eurotiomycetidae</taxon>
        <taxon>Eurotiales</taxon>
        <taxon>Aspergillaceae</taxon>
        <taxon>Aspergillus</taxon>
        <taxon>Aspergillus subgen. Nidulantes</taxon>
    </lineage>
</organism>
<dbReference type="InterPro" id="IPR000904">
    <property type="entry name" value="Sec7_dom"/>
</dbReference>
<dbReference type="EMBL" id="JBFXLS010000014">
    <property type="protein sequence ID" value="KAL2829953.1"/>
    <property type="molecule type" value="Genomic_DNA"/>
</dbReference>
<sequence>MSSTPLPIAVDPIALVTTECITVTSAMRKHSRWAHSSVAAILGGGAVSRVYDRDTSIPSSPRNESTPPRPRSRPSSAQDEDHALANRWGLRGKKGKSIQDNPLISAFTRLRSDLKDCKDIKTFDAPALLHPFLQVIRSSSTSAAITSLALLALTKFFSYQIVDRNSPRISMAMQLLSAAITHCRFEASDSAADEIVLLRILKLMEGMLSGPEGELLGDESVCEMMETGLSMCCQVRLSEVLRRSAEIAMVNMCQVLFMRLSVLDATAESSGPVLKISAHPDESEGTNFKMDLSVDGDTVASQHPSAMGADTAVADRDHSSYDSSSDQTLNGTAVVAPPNPEDDLGDEVHPYSLASIRELFRVLIDLLDPHNRQHTDPMRVMALRIIDVALEVAGPSIARHPSIASLAQNDLCRHLFQLVRSENLAILTSSLRVAGTLLLTCRPVLKLQQELYLSYLVACLHPRVEIPREPGINPALYEGVPQAPKLVKPPPSQSSSGRSTPVPVKDRQKLGLEGGSRRPETREAMVESIGVLARIPSFMAELFVNYDCDIDRADLCEDMIGLLSRSAFPDSATWSTTNVPPLCLDALLSYIQSIYDRLDEPVLDEGFPSTERLRNQRKTKRIIAQGAQKFNEDPKGGIAYLVSHGIIDNPDDPVQVARFLKGTTRLSKKILGEFISKRSNEGLLDGFVELFDFSGKTVVDALRDLLGAFRLPGESPLIERIVTTFSDKFIQKAEPSEVADKDSLFVLIYAIIMLNTELYNPNMKNQKPMSLHDFSRNLRGVNAGQDFAPEFLQEIYDSIKLNEIILPDEHDNKHAFDFAWKELLAKSASAGEIIVGHTNMYDADMFAATWKPVVATLSYVFMSASDDAVYSRVVVGFDQCAQIAARTGLTEALDRIVFSLASISTLATNKPPSTTLNTEVQAGQKSVMVSELAVKFGRDFRAQLATVVLFRVLANNESTVQQSWSYVMQILRNLFVNSLVPPFGSSLNAELDVPPIPLQTSSQIIDRDGRGSETGLLSAFTSYLSSYAADDPPEPSDEELDNTLCTVDCVSACSINELLSNIRSLPLESVTMIVESLLAQLPEESAPAVIVVKPERPFPSSRASSKLISNGSQYDPGMMYLLELAAILTLRDQQTIGSLGEGLLASLQGFIRDARNLHSLALSRVTTYLLNLLRLSHDQPFMRVPVILHGISSFDQDTLESVAVPTVKGLSRCVFDGSLLRNEITVSPDFWSILQRLHQHKEAAPLVFSLLKTVIDSTPPIVTADNYESAVSLANDFISAGSVGYIEERQRDTLARRSKGVKQPKSSENELVSRAVTAIGLIYHLTGRAPTLIQQSHLEDGEAWSAYWSPIFHSLTSQCINPCRDIRHNAISTLQRSLLSVDIGSDKEWTAIFDQVLFPLILRLLKPEVYHSDPLGMGETRVQAATLVCKIFLRYLDQLPNAEGMLELWLKILDILDRMMNSGQVDSLEEAIPESIKNIILVMADVGHLVPPSQDPSKENIWTETKKRLERFLPDLFKEIFPDVPNQIPQTSAPGSPPTTTTTTAPHETPADEKEAPAAASEPPSTTAVEDEKNEPVQS</sequence>
<dbReference type="InterPro" id="IPR056604">
    <property type="entry name" value="GBF1-like_TPR"/>
</dbReference>
<evidence type="ECO:0000259" key="2">
    <source>
        <dbReference type="PROSITE" id="PS50190"/>
    </source>
</evidence>
<feature type="region of interest" description="Disordered" evidence="1">
    <location>
        <begin position="299"/>
        <end position="346"/>
    </location>
</feature>
<feature type="compositionally biased region" description="Low complexity" evidence="1">
    <location>
        <begin position="1529"/>
        <end position="1548"/>
    </location>
</feature>